<dbReference type="InterPro" id="IPR024160">
    <property type="entry name" value="BIN3_SAM-bd_dom"/>
</dbReference>
<dbReference type="PANTHER" id="PTHR12315:SF0">
    <property type="entry name" value="7SK SNRNA METHYLPHOSPHATE CAPPING ENZYME"/>
    <property type="match status" value="1"/>
</dbReference>
<evidence type="ECO:0000259" key="8">
    <source>
        <dbReference type="PROSITE" id="PS51515"/>
    </source>
</evidence>
<feature type="region of interest" description="Disordered" evidence="7">
    <location>
        <begin position="825"/>
        <end position="1110"/>
    </location>
</feature>
<feature type="compositionally biased region" description="Polar residues" evidence="7">
    <location>
        <begin position="1022"/>
        <end position="1059"/>
    </location>
</feature>
<dbReference type="GO" id="GO:0032259">
    <property type="term" value="P:methylation"/>
    <property type="evidence" value="ECO:0007669"/>
    <property type="project" value="UniProtKB-KW"/>
</dbReference>
<sequence>MIEMSIEKETVLPGDGAAAILSPPLLSREPAGRVKALSPSHVAPVSIDTPFRANMVLAEVPSNPVLTEEAGHNNEVIDTTQEKGNIKLSHVKNGIQSQSGAQKLGKRRYSMNASFKHPGFSKRRRRANSECDPVLPSNFLLGGNIFDPLNLNSLLDEEVNQALNAETPKSSPLPSKSREPVEILIPKDITDPLNLSGKGGNANGGVLVSPLKRRRHRNRHHGGSGGHLEPLDSEKTRGTEEEGEHLAEEQIKESPQPYELNTTINCRDEVVPPILPRCRSSHSASQTGTGGPVAQLSKHKKRRRTISRSERLSITPTPSNNDLNLDRRRSQAFHTPVVGGATGDHVEAHRHVSKKNRCKPRREYHYGTYSCYYGYRTPTLNVDPRLAVFRPEWFRGKKVLDIGCNVGHVTLAIAKHWSPAHILGLDIDGGLVHAARQNLRHFLSELQKQEVRDDTHTQEKLETLRRFPVSFRLCRGAIAAPSLLPPAPGVFPNNVSFMKGNYVPDSDAVLMSDSAAYDVIVCLSVTRWVQLNWGDVGLQRLFRRENTHRNYNSVRLRPDQFSSYLTAEVGFSSYELISATRSCSKETLSFRLSRQKADMARKMQEMRRKAHMAKKKNAPEKKNEASCAPVAATLLKNDKTPVNNNAAPNKQSMPETPTRRPTPRTVAPSEKETARKTRTSAEGTAQTKEPTRPRKVILAKKAIVANTAITVRKRKNAARMKIITKAKRVEAKKTTRTRLKIKLPIRVKKNKPNLKKRLRPPKTRLQLNVAHPQFQNPETRAGVFKGLAKIRDSQLLNPGTLPRNFKGWVKITDLQLQHPETWPRNFKGWVEFSGPQKQNQETQSRTPKSQPCTPETQSRNTRGSVKVTEPQLKSPKTQPVTTDTQSQNTRCSMRVTGTPLKNPKSMRGTPDRQSSNTRGSMKATDRQLKNPKSQSKTPDTQSLNTGGSMKVTGLRLEKPKRQPETPDTQSRNTRRSMKVTDPQLKNPRSMHGTPDTQSRNTRGSMKVTDSQLENPKSMHGTPDTQSRNTRGSIKVTDSQLKNPKTQSETPDTQSRNTRGSIKVTDPQLTNPKSKHETPDTQSRNTRGSTKVTDPQLTNPKLKHRTPDTQSWNTRGLMKVSESCLENLEPRLRHAPETRSRTSKTQSNKSHKCLFKFTKAQLQNHKHQLQALDTETKNFNSGLKGTDPLLKTPKPQLLTLKLWPQDSNALLQDTGPELQNTEIHMKMQEAGLQDTQPQVSENRLQIPEVHLQRSETLLHSANALMKVTEPQLQIQLRTSEPRVRAPKLRTLETPQSPGPRLSDQETPLEKSKMSLKNTEPCLRSRRTQQKTPETQRKTRECQLRETDTQVSAPVEAQVSAPVGYKGCVLIEVPTKMQKETCEEERRVLRHRTEEQKDREEKGRREETKMTDDEWNDQGRRRKREVISTVIPSDISSPAASRRKRLEEKVCSSESETSRERKRKREDTGEGGQRVLRLRTKEQRGKRDVEKKEKNQAKFEEKDRGQLGKKGEKRKRDQNEQKEERKKSQRNDDAVEKDIKRKDEKNADEEQKKRKAAETREVEKKRMNTDSIEKKCFSLTGKMMYVWNGFTITGKRQDVTEALLITIERAEEELKNNPSGAVPPDTEVGLRSFPNCNSNSSRSTAHFLEKAPPPLVWISDVIARHRVTTPPVKVAK</sequence>
<evidence type="ECO:0000256" key="3">
    <source>
        <dbReference type="ARBA" id="ARBA00022679"/>
    </source>
</evidence>
<dbReference type="Gene3D" id="3.40.50.150">
    <property type="entry name" value="Vaccinia Virus protein VP39"/>
    <property type="match status" value="1"/>
</dbReference>
<dbReference type="Proteomes" id="UP000319801">
    <property type="component" value="Unassembled WGS sequence"/>
</dbReference>
<evidence type="ECO:0000256" key="5">
    <source>
        <dbReference type="PROSITE-ProRule" id="PRU00848"/>
    </source>
</evidence>
<dbReference type="GO" id="GO:0008171">
    <property type="term" value="F:O-methyltransferase activity"/>
    <property type="evidence" value="ECO:0007669"/>
    <property type="project" value="UniProtKB-UniRule"/>
</dbReference>
<feature type="region of interest" description="Disordered" evidence="7">
    <location>
        <begin position="279"/>
        <end position="325"/>
    </location>
</feature>
<feature type="compositionally biased region" description="Polar residues" evidence="7">
    <location>
        <begin position="640"/>
        <end position="655"/>
    </location>
</feature>
<feature type="compositionally biased region" description="Polar residues" evidence="7">
    <location>
        <begin position="1079"/>
        <end position="1098"/>
    </location>
</feature>
<feature type="compositionally biased region" description="Basic residues" evidence="7">
    <location>
        <begin position="211"/>
        <end position="222"/>
    </location>
</feature>
<feature type="compositionally biased region" description="Basic residues" evidence="7">
    <location>
        <begin position="297"/>
        <end position="306"/>
    </location>
</feature>
<keyword evidence="3 6" id="KW-0808">Transferase</keyword>
<dbReference type="SUPFAM" id="SSF53335">
    <property type="entry name" value="S-adenosyl-L-methionine-dependent methyltransferases"/>
    <property type="match status" value="1"/>
</dbReference>
<feature type="region of interest" description="Disordered" evidence="7">
    <location>
        <begin position="194"/>
        <end position="257"/>
    </location>
</feature>
<feature type="compositionally biased region" description="Polar residues" evidence="7">
    <location>
        <begin position="874"/>
        <end position="891"/>
    </location>
</feature>
<protein>
    <recommendedName>
        <fullName evidence="6">RNA methyltransferase</fullName>
        <ecNumber evidence="6">2.1.1.-</ecNumber>
    </recommendedName>
</protein>
<dbReference type="PROSITE" id="PS51515">
    <property type="entry name" value="BIN3_SAM"/>
    <property type="match status" value="1"/>
</dbReference>
<feature type="compositionally biased region" description="Polar residues" evidence="7">
    <location>
        <begin position="994"/>
        <end position="1014"/>
    </location>
</feature>
<dbReference type="GO" id="GO:0017069">
    <property type="term" value="F:snRNA binding"/>
    <property type="evidence" value="ECO:0007669"/>
    <property type="project" value="TreeGrafter"/>
</dbReference>
<keyword evidence="10" id="KW-1185">Reference proteome</keyword>
<feature type="domain" description="Bin3-type SAM" evidence="8">
    <location>
        <begin position="383"/>
        <end position="638"/>
    </location>
</feature>
<evidence type="ECO:0000313" key="10">
    <source>
        <dbReference type="Proteomes" id="UP000319801"/>
    </source>
</evidence>
<comment type="caution">
    <text evidence="9">The sequence shown here is derived from an EMBL/GenBank/DDBJ whole genome shotgun (WGS) entry which is preliminary data.</text>
</comment>
<feature type="region of interest" description="Disordered" evidence="7">
    <location>
        <begin position="607"/>
        <end position="626"/>
    </location>
</feature>
<feature type="compositionally biased region" description="Polar residues" evidence="7">
    <location>
        <begin position="835"/>
        <end position="863"/>
    </location>
</feature>
<feature type="compositionally biased region" description="Polar residues" evidence="7">
    <location>
        <begin position="930"/>
        <end position="947"/>
    </location>
</feature>
<dbReference type="InterPro" id="IPR010675">
    <property type="entry name" value="Bin3_C"/>
</dbReference>
<feature type="compositionally biased region" description="Basic and acidic residues" evidence="7">
    <location>
        <begin position="229"/>
        <end position="252"/>
    </location>
</feature>
<accession>A0A556VWX5</accession>
<feature type="region of interest" description="Disordered" evidence="7">
    <location>
        <begin position="1390"/>
        <end position="1566"/>
    </location>
</feature>
<evidence type="ECO:0000256" key="6">
    <source>
        <dbReference type="RuleBase" id="RU367087"/>
    </source>
</evidence>
<proteinExistence type="inferred from homology"/>
<comment type="similarity">
    <text evidence="1 6">Belongs to the methyltransferase superfamily.</text>
</comment>
<feature type="compositionally biased region" description="Basic and acidic residues" evidence="7">
    <location>
        <begin position="955"/>
        <end position="964"/>
    </location>
</feature>
<name>A0A556VWX5_BAGYA</name>
<dbReference type="InterPro" id="IPR029063">
    <property type="entry name" value="SAM-dependent_MTases_sf"/>
</dbReference>
<evidence type="ECO:0000256" key="4">
    <source>
        <dbReference type="ARBA" id="ARBA00022691"/>
    </source>
</evidence>
<dbReference type="EC" id="2.1.1.-" evidence="6"/>
<dbReference type="EMBL" id="VCAZ01000379">
    <property type="protein sequence ID" value="TUJ24209.1"/>
    <property type="molecule type" value="Genomic_DNA"/>
</dbReference>
<feature type="compositionally biased region" description="Basic and acidic residues" evidence="7">
    <location>
        <begin position="1477"/>
        <end position="1566"/>
    </location>
</feature>
<keyword evidence="2 6" id="KW-0489">Methyltransferase</keyword>
<dbReference type="PANTHER" id="PTHR12315">
    <property type="entry name" value="BICOID-INTERACTING PROTEIN RELATED"/>
    <property type="match status" value="1"/>
</dbReference>
<feature type="region of interest" description="Disordered" evidence="7">
    <location>
        <begin position="1277"/>
        <end position="1346"/>
    </location>
</feature>
<dbReference type="Pfam" id="PF06859">
    <property type="entry name" value="Bin3"/>
    <property type="match status" value="1"/>
</dbReference>
<evidence type="ECO:0000313" key="9">
    <source>
        <dbReference type="EMBL" id="TUJ24209.1"/>
    </source>
</evidence>
<evidence type="ECO:0000256" key="7">
    <source>
        <dbReference type="SAM" id="MobiDB-lite"/>
    </source>
</evidence>
<feature type="compositionally biased region" description="Polar residues" evidence="7">
    <location>
        <begin position="312"/>
        <end position="323"/>
    </location>
</feature>
<feature type="compositionally biased region" description="Basic and acidic residues" evidence="7">
    <location>
        <begin position="1390"/>
        <end position="1410"/>
    </location>
</feature>
<feature type="compositionally biased region" description="Basic and acidic residues" evidence="7">
    <location>
        <begin position="1332"/>
        <end position="1346"/>
    </location>
</feature>
<feature type="compositionally biased region" description="Basic and acidic residues" evidence="7">
    <location>
        <begin position="1443"/>
        <end position="1457"/>
    </location>
</feature>
<dbReference type="OrthoDB" id="10017101at2759"/>
<dbReference type="InterPro" id="IPR039772">
    <property type="entry name" value="Bin3-like"/>
</dbReference>
<evidence type="ECO:0000256" key="2">
    <source>
        <dbReference type="ARBA" id="ARBA00022603"/>
    </source>
</evidence>
<feature type="compositionally biased region" description="Polar residues" evidence="7">
    <location>
        <begin position="1428"/>
        <end position="1437"/>
    </location>
</feature>
<gene>
    <name evidence="9" type="ORF">Baya_16812</name>
</gene>
<reference evidence="9 10" key="1">
    <citation type="journal article" date="2019" name="Genome Biol. Evol.">
        <title>Whole-Genome Sequencing of the Giant Devil Catfish, Bagarius yarrelli.</title>
        <authorList>
            <person name="Jiang W."/>
            <person name="Lv Y."/>
            <person name="Cheng L."/>
            <person name="Yang K."/>
            <person name="Chao B."/>
            <person name="Wang X."/>
            <person name="Li Y."/>
            <person name="Pan X."/>
            <person name="You X."/>
            <person name="Zhang Y."/>
            <person name="Yang J."/>
            <person name="Li J."/>
            <person name="Zhang X."/>
            <person name="Liu S."/>
            <person name="Sun C."/>
            <person name="Yang J."/>
            <person name="Shi Q."/>
        </authorList>
    </citation>
    <scope>NUCLEOTIDE SEQUENCE [LARGE SCALE GENOMIC DNA]</scope>
    <source>
        <strain evidence="9">JWS20170419001</strain>
        <tissue evidence="9">Muscle</tissue>
    </source>
</reference>
<evidence type="ECO:0000256" key="1">
    <source>
        <dbReference type="ARBA" id="ARBA00008361"/>
    </source>
</evidence>
<feature type="region of interest" description="Disordered" evidence="7">
    <location>
        <begin position="634"/>
        <end position="694"/>
    </location>
</feature>
<dbReference type="GO" id="GO:0040031">
    <property type="term" value="P:snRNA modification"/>
    <property type="evidence" value="ECO:0007669"/>
    <property type="project" value="TreeGrafter"/>
</dbReference>
<organism evidence="9 10">
    <name type="scientific">Bagarius yarrelli</name>
    <name type="common">Goonch</name>
    <name type="synonym">Bagrus yarrelli</name>
    <dbReference type="NCBI Taxonomy" id="175774"/>
    <lineage>
        <taxon>Eukaryota</taxon>
        <taxon>Metazoa</taxon>
        <taxon>Chordata</taxon>
        <taxon>Craniata</taxon>
        <taxon>Vertebrata</taxon>
        <taxon>Euteleostomi</taxon>
        <taxon>Actinopterygii</taxon>
        <taxon>Neopterygii</taxon>
        <taxon>Teleostei</taxon>
        <taxon>Ostariophysi</taxon>
        <taxon>Siluriformes</taxon>
        <taxon>Sisoridae</taxon>
        <taxon>Sisorinae</taxon>
        <taxon>Bagarius</taxon>
    </lineage>
</organism>
<dbReference type="GO" id="GO:0008173">
    <property type="term" value="F:RNA methyltransferase activity"/>
    <property type="evidence" value="ECO:0007669"/>
    <property type="project" value="UniProtKB-UniRule"/>
</dbReference>
<dbReference type="CDD" id="cd02440">
    <property type="entry name" value="AdoMet_MTases"/>
    <property type="match status" value="1"/>
</dbReference>
<keyword evidence="4 5" id="KW-0949">S-adenosyl-L-methionine</keyword>